<keyword evidence="2" id="KW-1133">Transmembrane helix</keyword>
<gene>
    <name evidence="3" type="ORF">SFLOR_v1c03010</name>
</gene>
<evidence type="ECO:0000313" key="4">
    <source>
        <dbReference type="Proteomes" id="UP000231823"/>
    </source>
</evidence>
<dbReference type="KEGG" id="sfz:SFLOR_v1c03010"/>
<reference evidence="3 4" key="1">
    <citation type="submission" date="2017-12" db="EMBL/GenBank/DDBJ databases">
        <title>Complete genome sequence of Spiroplasma floricola 23-6 (ATCC 29989).</title>
        <authorList>
            <person name="Tsai Y.-M."/>
            <person name="Wu P.-S."/>
            <person name="Lo W.-S."/>
            <person name="Kuo C.-H."/>
        </authorList>
    </citation>
    <scope>NUCLEOTIDE SEQUENCE [LARGE SCALE GENOMIC DNA]</scope>
    <source>
        <strain evidence="3 4">23-6</strain>
    </source>
</reference>
<dbReference type="Proteomes" id="UP000231823">
    <property type="component" value="Chromosome"/>
</dbReference>
<proteinExistence type="predicted"/>
<evidence type="ECO:0008006" key="5">
    <source>
        <dbReference type="Google" id="ProtNLM"/>
    </source>
</evidence>
<keyword evidence="1" id="KW-0175">Coiled coil</keyword>
<evidence type="ECO:0000256" key="1">
    <source>
        <dbReference type="SAM" id="Coils"/>
    </source>
</evidence>
<sequence>MGFNMGMVVSYNQQNYVIIEIIEKEVTGGFIQFLKLKNLINQEILTVNSQKVNHIQLKGSQKNSEINFENELTDTSYIESLFPEILSDTDSEDMELFDLSGENTFTLDDVIFEEEDIEKFEVQDNLDSLTKESAASSIGLIQNFQTPETNIHLTPRRSTTFEKISPISDTFSNLKMVGELPTETTEIIPRRVLNEQKKQVLFEKQVKPKDSEEQVVKKQIIEQQVNQNNNVKKTENIEIRKEVKIEPLNQVKSNNLQKETINSNINFLKENKVQNEKQDSAKKLEKEAVEKQILEKQDSLNKLERNISNSSKEEQLDTLETEPLNTKAFFENFNKQKKLHEDFNSQFKNNKENTNTIFGSNNKFDQDALKNSRIYKKFKLMSRLLILFLVLALITPIIGIIAKAVVELIKTKTVDLKTLFSFDLSKTSNIAITAVSILMSTVFVIYLVIYLISISDKQYKKIAFYNFQLKNNIEIIDSIQEYNNESSIYLIKVHNEIKKMKKDIKKSNKQYLNQPISNNKQENQKVSH</sequence>
<evidence type="ECO:0000256" key="2">
    <source>
        <dbReference type="SAM" id="Phobius"/>
    </source>
</evidence>
<name>A0A2K8SDP6_9MOLU</name>
<keyword evidence="4" id="KW-1185">Reference proteome</keyword>
<dbReference type="RefSeq" id="WP_100916345.1">
    <property type="nucleotide sequence ID" value="NZ_CP025057.1"/>
</dbReference>
<dbReference type="EMBL" id="CP025057">
    <property type="protein sequence ID" value="AUB31358.1"/>
    <property type="molecule type" value="Genomic_DNA"/>
</dbReference>
<dbReference type="AlphaFoldDB" id="A0A2K8SDP6"/>
<protein>
    <recommendedName>
        <fullName evidence="5">Transmembrane protein</fullName>
    </recommendedName>
</protein>
<keyword evidence="2" id="KW-0812">Transmembrane</keyword>
<accession>A0A2K8SDP6</accession>
<feature type="transmembrane region" description="Helical" evidence="2">
    <location>
        <begin position="384"/>
        <end position="409"/>
    </location>
</feature>
<dbReference type="OrthoDB" id="388661at2"/>
<feature type="coiled-coil region" evidence="1">
    <location>
        <begin position="258"/>
        <end position="313"/>
    </location>
</feature>
<keyword evidence="2" id="KW-0472">Membrane</keyword>
<organism evidence="3 4">
    <name type="scientific">Spiroplasma floricola 23-6</name>
    <dbReference type="NCBI Taxonomy" id="1336749"/>
    <lineage>
        <taxon>Bacteria</taxon>
        <taxon>Bacillati</taxon>
        <taxon>Mycoplasmatota</taxon>
        <taxon>Mollicutes</taxon>
        <taxon>Entomoplasmatales</taxon>
        <taxon>Spiroplasmataceae</taxon>
        <taxon>Spiroplasma</taxon>
    </lineage>
</organism>
<evidence type="ECO:0000313" key="3">
    <source>
        <dbReference type="EMBL" id="AUB31358.1"/>
    </source>
</evidence>
<feature type="transmembrane region" description="Helical" evidence="2">
    <location>
        <begin position="429"/>
        <end position="452"/>
    </location>
</feature>